<sequence length="243" mass="26419">MVVAQLLRGQRQACSDVRTKHPGRTLTKGGVPVPDVMVLTRAADPISRAGLQSYLRTAPGVTLVEDRPPGLRCTVVQLADSVSGELLREARSLTADPKLRLVLIVARLQEAELFDVVGSGVTSILWRHEVTQARLLKAVYNAQSGRSSLPADLFSRLLDQVGRSGRTAGPEADQDQDQAECALSDRETGILRLVADGLDTAEIADTLGYSERWVKNVLHGLTSRLNLRNRSHAVAYALRRGLI</sequence>
<dbReference type="Pfam" id="PF00196">
    <property type="entry name" value="GerE"/>
    <property type="match status" value="1"/>
</dbReference>
<dbReference type="RefSeq" id="WP_184939396.1">
    <property type="nucleotide sequence ID" value="NZ_JACHJV010000001.1"/>
</dbReference>
<keyword evidence="1" id="KW-0805">Transcription regulation</keyword>
<dbReference type="InterPro" id="IPR016032">
    <property type="entry name" value="Sig_transdc_resp-reg_C-effctor"/>
</dbReference>
<evidence type="ECO:0000259" key="4">
    <source>
        <dbReference type="PROSITE" id="PS50043"/>
    </source>
</evidence>
<gene>
    <name evidence="5" type="ORF">FHR34_005306</name>
</gene>
<accession>A0A7W7R6H7</accession>
<dbReference type="PANTHER" id="PTHR44688">
    <property type="entry name" value="DNA-BINDING TRANSCRIPTIONAL ACTIVATOR DEVR_DOSR"/>
    <property type="match status" value="1"/>
</dbReference>
<dbReference type="PANTHER" id="PTHR44688:SF16">
    <property type="entry name" value="DNA-BINDING TRANSCRIPTIONAL ACTIVATOR DEVR_DOSR"/>
    <property type="match status" value="1"/>
</dbReference>
<keyword evidence="3" id="KW-0804">Transcription</keyword>
<feature type="domain" description="HTH luxR-type" evidence="4">
    <location>
        <begin position="176"/>
        <end position="241"/>
    </location>
</feature>
<keyword evidence="6" id="KW-1185">Reference proteome</keyword>
<protein>
    <submittedName>
        <fullName evidence="5">DNA-binding NarL/FixJ family response regulator</fullName>
    </submittedName>
</protein>
<dbReference type="Proteomes" id="UP000540506">
    <property type="component" value="Unassembled WGS sequence"/>
</dbReference>
<dbReference type="PROSITE" id="PS50043">
    <property type="entry name" value="HTH_LUXR_2"/>
    <property type="match status" value="1"/>
</dbReference>
<evidence type="ECO:0000256" key="2">
    <source>
        <dbReference type="ARBA" id="ARBA00023125"/>
    </source>
</evidence>
<reference evidence="5 6" key="1">
    <citation type="submission" date="2020-08" db="EMBL/GenBank/DDBJ databases">
        <title>Sequencing the genomes of 1000 actinobacteria strains.</title>
        <authorList>
            <person name="Klenk H.-P."/>
        </authorList>
    </citation>
    <scope>NUCLEOTIDE SEQUENCE [LARGE SCALE GENOMIC DNA]</scope>
    <source>
        <strain evidence="5 6">DSM 41654</strain>
    </source>
</reference>
<evidence type="ECO:0000313" key="5">
    <source>
        <dbReference type="EMBL" id="MBB4926313.1"/>
    </source>
</evidence>
<evidence type="ECO:0000256" key="3">
    <source>
        <dbReference type="ARBA" id="ARBA00023163"/>
    </source>
</evidence>
<keyword evidence="2 5" id="KW-0238">DNA-binding</keyword>
<dbReference type="GO" id="GO:0003677">
    <property type="term" value="F:DNA binding"/>
    <property type="evidence" value="ECO:0007669"/>
    <property type="project" value="UniProtKB-KW"/>
</dbReference>
<dbReference type="GO" id="GO:0006355">
    <property type="term" value="P:regulation of DNA-templated transcription"/>
    <property type="evidence" value="ECO:0007669"/>
    <property type="project" value="InterPro"/>
</dbReference>
<dbReference type="Gene3D" id="3.40.50.2300">
    <property type="match status" value="1"/>
</dbReference>
<dbReference type="SUPFAM" id="SSF46894">
    <property type="entry name" value="C-terminal effector domain of the bipartite response regulators"/>
    <property type="match status" value="1"/>
</dbReference>
<name>A0A7W7R6H7_KITKI</name>
<evidence type="ECO:0000256" key="1">
    <source>
        <dbReference type="ARBA" id="ARBA00023015"/>
    </source>
</evidence>
<dbReference type="InterPro" id="IPR000792">
    <property type="entry name" value="Tscrpt_reg_LuxR_C"/>
</dbReference>
<dbReference type="AlphaFoldDB" id="A0A7W7R6H7"/>
<proteinExistence type="predicted"/>
<dbReference type="EMBL" id="JACHJV010000001">
    <property type="protein sequence ID" value="MBB4926313.1"/>
    <property type="molecule type" value="Genomic_DNA"/>
</dbReference>
<dbReference type="CDD" id="cd06170">
    <property type="entry name" value="LuxR_C_like"/>
    <property type="match status" value="1"/>
</dbReference>
<evidence type="ECO:0000313" key="6">
    <source>
        <dbReference type="Proteomes" id="UP000540506"/>
    </source>
</evidence>
<comment type="caution">
    <text evidence="5">The sequence shown here is derived from an EMBL/GenBank/DDBJ whole genome shotgun (WGS) entry which is preliminary data.</text>
</comment>
<dbReference type="SMART" id="SM00421">
    <property type="entry name" value="HTH_LUXR"/>
    <property type="match status" value="1"/>
</dbReference>
<organism evidence="5 6">
    <name type="scientific">Kitasatospora kifunensis</name>
    <name type="common">Streptomyces kifunensis</name>
    <dbReference type="NCBI Taxonomy" id="58351"/>
    <lineage>
        <taxon>Bacteria</taxon>
        <taxon>Bacillati</taxon>
        <taxon>Actinomycetota</taxon>
        <taxon>Actinomycetes</taxon>
        <taxon>Kitasatosporales</taxon>
        <taxon>Streptomycetaceae</taxon>
        <taxon>Kitasatospora</taxon>
    </lineage>
</organism>